<evidence type="ECO:0000313" key="1">
    <source>
        <dbReference type="EMBL" id="KAL1489840.1"/>
    </source>
</evidence>
<evidence type="ECO:0000313" key="2">
    <source>
        <dbReference type="Proteomes" id="UP001566132"/>
    </source>
</evidence>
<gene>
    <name evidence="1" type="ORF">ABEB36_013772</name>
</gene>
<proteinExistence type="predicted"/>
<dbReference type="AlphaFoldDB" id="A0ABD1E5J3"/>
<dbReference type="Proteomes" id="UP001566132">
    <property type="component" value="Unassembled WGS sequence"/>
</dbReference>
<organism evidence="1 2">
    <name type="scientific">Hypothenemus hampei</name>
    <name type="common">Coffee berry borer</name>
    <dbReference type="NCBI Taxonomy" id="57062"/>
    <lineage>
        <taxon>Eukaryota</taxon>
        <taxon>Metazoa</taxon>
        <taxon>Ecdysozoa</taxon>
        <taxon>Arthropoda</taxon>
        <taxon>Hexapoda</taxon>
        <taxon>Insecta</taxon>
        <taxon>Pterygota</taxon>
        <taxon>Neoptera</taxon>
        <taxon>Endopterygota</taxon>
        <taxon>Coleoptera</taxon>
        <taxon>Polyphaga</taxon>
        <taxon>Cucujiformia</taxon>
        <taxon>Curculionidae</taxon>
        <taxon>Scolytinae</taxon>
        <taxon>Hypothenemus</taxon>
    </lineage>
</organism>
<comment type="caution">
    <text evidence="1">The sequence shown here is derived from an EMBL/GenBank/DDBJ whole genome shotgun (WGS) entry which is preliminary data.</text>
</comment>
<name>A0ABD1E5J3_HYPHA</name>
<sequence length="115" mass="13427">MKIYSISSIEKRLDEYFYISYRTAEVAAITELSHPHFKKRCLASVNEADYNKLLQFFKSVVIKKKKQKVPNKPTSFNKPQQGGPTSYFSYFEFEESMKPNGRDEVQYGVTILQLL</sequence>
<protein>
    <submittedName>
        <fullName evidence="1">Uncharacterized protein</fullName>
    </submittedName>
</protein>
<accession>A0ABD1E5J3</accession>
<keyword evidence="2" id="KW-1185">Reference proteome</keyword>
<reference evidence="1 2" key="1">
    <citation type="submission" date="2024-05" db="EMBL/GenBank/DDBJ databases">
        <title>Genetic variation in Jamaican populations of the coffee berry borer (Hypothenemus hampei).</title>
        <authorList>
            <person name="Errbii M."/>
            <person name="Myrie A."/>
        </authorList>
    </citation>
    <scope>NUCLEOTIDE SEQUENCE [LARGE SCALE GENOMIC DNA]</scope>
    <source>
        <strain evidence="1">JA-Hopewell-2020-01-JO</strain>
        <tissue evidence="1">Whole body</tissue>
    </source>
</reference>
<dbReference type="EMBL" id="JBDJPC010000011">
    <property type="protein sequence ID" value="KAL1489840.1"/>
    <property type="molecule type" value="Genomic_DNA"/>
</dbReference>